<dbReference type="Proteomes" id="UP000199658">
    <property type="component" value="Unassembled WGS sequence"/>
</dbReference>
<name>A0A1I6GIE0_9RHOB</name>
<reference evidence="2" key="1">
    <citation type="submission" date="2016-10" db="EMBL/GenBank/DDBJ databases">
        <authorList>
            <person name="Varghese N."/>
            <person name="Submissions S."/>
        </authorList>
    </citation>
    <scope>NUCLEOTIDE SEQUENCE [LARGE SCALE GENOMIC DNA]</scope>
    <source>
        <strain evidence="2">DSM 26921</strain>
    </source>
</reference>
<dbReference type="STRING" id="670154.SAMN04488002_1528"/>
<keyword evidence="2" id="KW-1185">Reference proteome</keyword>
<evidence type="ECO:0000313" key="1">
    <source>
        <dbReference type="EMBL" id="SFR41965.1"/>
    </source>
</evidence>
<sequence length="332" mass="37030">MKILAVILAFIFMALAIGYWVLSGAPSIGVAPRKTPPPDGFDATQFPTISELTSNGSIHVVDLSQFGTYFEHYYIPDVKVTYFILFAGDDLKSTVFVNDKGAVIGTITQKPSSFPMGRYFIDYDGYHEVTASGVSTLIPHQLIKEPLSADALKRMIEESTHYRKYSWSDSDRNSPDYAAKLDTHLMRHQGVWKKVVMTVEEYHDWKGTNFTDLDVQYRADRTVSDEDKARFYNGKYTLQLTHFDQQDYVRGRGAPMGSPTGQGTPEQWRGTGYYTLSAGDESLNFSIPNDSLILSGGGRVSLMLGGGADLDFVVLRHEGRGQQRDVFVVSSP</sequence>
<gene>
    <name evidence="1" type="ORF">SAMN04488002_1528</name>
</gene>
<evidence type="ECO:0000313" key="2">
    <source>
        <dbReference type="Proteomes" id="UP000199658"/>
    </source>
</evidence>
<dbReference type="EMBL" id="FOYO01000001">
    <property type="protein sequence ID" value="SFR41965.1"/>
    <property type="molecule type" value="Genomic_DNA"/>
</dbReference>
<dbReference type="RefSeq" id="WP_090214568.1">
    <property type="nucleotide sequence ID" value="NZ_FOYO01000001.1"/>
</dbReference>
<proteinExistence type="predicted"/>
<protein>
    <submittedName>
        <fullName evidence="1">Uncharacterized protein</fullName>
    </submittedName>
</protein>
<dbReference type="OrthoDB" id="7829051at2"/>
<dbReference type="AlphaFoldDB" id="A0A1I6GIE0"/>
<organism evidence="1 2">
    <name type="scientific">Litoreibacter janthinus</name>
    <dbReference type="NCBI Taxonomy" id="670154"/>
    <lineage>
        <taxon>Bacteria</taxon>
        <taxon>Pseudomonadati</taxon>
        <taxon>Pseudomonadota</taxon>
        <taxon>Alphaproteobacteria</taxon>
        <taxon>Rhodobacterales</taxon>
        <taxon>Roseobacteraceae</taxon>
        <taxon>Litoreibacter</taxon>
    </lineage>
</organism>
<accession>A0A1I6GIE0</accession>